<dbReference type="PROSITE" id="PS00518">
    <property type="entry name" value="ZF_RING_1"/>
    <property type="match status" value="1"/>
</dbReference>
<feature type="domain" description="RING-type" evidence="4">
    <location>
        <begin position="47"/>
        <end position="130"/>
    </location>
</feature>
<dbReference type="GO" id="GO:0008270">
    <property type="term" value="F:zinc ion binding"/>
    <property type="evidence" value="ECO:0007669"/>
    <property type="project" value="UniProtKB-KW"/>
</dbReference>
<accession>A0ABD6EUT3</accession>
<dbReference type="Proteomes" id="UP001608902">
    <property type="component" value="Unassembled WGS sequence"/>
</dbReference>
<keyword evidence="2" id="KW-0863">Zinc-finger</keyword>
<dbReference type="AlphaFoldDB" id="A0ABD6EUT3"/>
<proteinExistence type="predicted"/>
<dbReference type="SMART" id="SM00184">
    <property type="entry name" value="RING"/>
    <property type="match status" value="1"/>
</dbReference>
<evidence type="ECO:0000259" key="4">
    <source>
        <dbReference type="SMART" id="SM00184"/>
    </source>
</evidence>
<evidence type="ECO:0000256" key="1">
    <source>
        <dbReference type="ARBA" id="ARBA00022723"/>
    </source>
</evidence>
<comment type="caution">
    <text evidence="5">The sequence shown here is derived from an EMBL/GenBank/DDBJ whole genome shotgun (WGS) entry which is preliminary data.</text>
</comment>
<evidence type="ECO:0000256" key="3">
    <source>
        <dbReference type="ARBA" id="ARBA00022833"/>
    </source>
</evidence>
<gene>
    <name evidence="5" type="ORF">AB6A40_009810</name>
</gene>
<sequence>MSSITGDSDYFTLSTPCSDDEIELCNLSPDNDYFYSEQLPTKAYQRCPNCGQFFENLLSLECGHLVCAICYRWLVDSLNKYHSFTRRRRIRMGISLSYSIMRAVNENDGRHRNPLADESATSSTYGCPICGVALKSNNQITICGGLREMNNGESQNAYENTAFSDENDGFTTSEQQPMGITSNCSMCTSLCCASSKVKKTAQQIIEDVRLCGQL</sequence>
<protein>
    <recommendedName>
        <fullName evidence="4">RING-type domain-containing protein</fullName>
    </recommendedName>
</protein>
<dbReference type="Gene3D" id="3.30.40.10">
    <property type="entry name" value="Zinc/RING finger domain, C3HC4 (zinc finger)"/>
    <property type="match status" value="1"/>
</dbReference>
<keyword evidence="1" id="KW-0479">Metal-binding</keyword>
<dbReference type="InterPro" id="IPR013083">
    <property type="entry name" value="Znf_RING/FYVE/PHD"/>
</dbReference>
<reference evidence="5 6" key="1">
    <citation type="submission" date="2024-08" db="EMBL/GenBank/DDBJ databases">
        <title>Gnathostoma spinigerum genome.</title>
        <authorList>
            <person name="Gonzalez-Bertolin B."/>
            <person name="Monzon S."/>
            <person name="Zaballos A."/>
            <person name="Jimenez P."/>
            <person name="Dekumyoy P."/>
            <person name="Varona S."/>
            <person name="Cuesta I."/>
            <person name="Sumanam S."/>
            <person name="Adisakwattana P."/>
            <person name="Gasser R.B."/>
            <person name="Hernandez-Gonzalez A."/>
            <person name="Young N.D."/>
            <person name="Perteguer M.J."/>
        </authorList>
    </citation>
    <scope>NUCLEOTIDE SEQUENCE [LARGE SCALE GENOMIC DNA]</scope>
    <source>
        <strain evidence="5">AL3</strain>
        <tissue evidence="5">Liver</tissue>
    </source>
</reference>
<evidence type="ECO:0000256" key="2">
    <source>
        <dbReference type="ARBA" id="ARBA00022771"/>
    </source>
</evidence>
<evidence type="ECO:0000313" key="5">
    <source>
        <dbReference type="EMBL" id="MFH4983101.1"/>
    </source>
</evidence>
<name>A0ABD6EUT3_9BILA</name>
<organism evidence="5 6">
    <name type="scientific">Gnathostoma spinigerum</name>
    <dbReference type="NCBI Taxonomy" id="75299"/>
    <lineage>
        <taxon>Eukaryota</taxon>
        <taxon>Metazoa</taxon>
        <taxon>Ecdysozoa</taxon>
        <taxon>Nematoda</taxon>
        <taxon>Chromadorea</taxon>
        <taxon>Rhabditida</taxon>
        <taxon>Spirurina</taxon>
        <taxon>Gnathostomatomorpha</taxon>
        <taxon>Gnathostomatoidea</taxon>
        <taxon>Gnathostomatidae</taxon>
        <taxon>Gnathostoma</taxon>
    </lineage>
</organism>
<dbReference type="InterPro" id="IPR017907">
    <property type="entry name" value="Znf_RING_CS"/>
</dbReference>
<dbReference type="EMBL" id="JBGFUD010011107">
    <property type="protein sequence ID" value="MFH4983101.1"/>
    <property type="molecule type" value="Genomic_DNA"/>
</dbReference>
<keyword evidence="3" id="KW-0862">Zinc</keyword>
<keyword evidence="6" id="KW-1185">Reference proteome</keyword>
<dbReference type="InterPro" id="IPR001841">
    <property type="entry name" value="Znf_RING"/>
</dbReference>
<dbReference type="SUPFAM" id="SSF57850">
    <property type="entry name" value="RING/U-box"/>
    <property type="match status" value="1"/>
</dbReference>
<evidence type="ECO:0000313" key="6">
    <source>
        <dbReference type="Proteomes" id="UP001608902"/>
    </source>
</evidence>